<comment type="caution">
    <text evidence="2">The sequence shown here is derived from an EMBL/GenBank/DDBJ whole genome shotgun (WGS) entry which is preliminary data.</text>
</comment>
<organism evidence="2 3">
    <name type="scientific">Streptomyces thermoalcalitolerans</name>
    <dbReference type="NCBI Taxonomy" id="65605"/>
    <lineage>
        <taxon>Bacteria</taxon>
        <taxon>Bacillati</taxon>
        <taxon>Actinomycetota</taxon>
        <taxon>Actinomycetes</taxon>
        <taxon>Kitasatosporales</taxon>
        <taxon>Streptomycetaceae</taxon>
        <taxon>Streptomyces</taxon>
    </lineage>
</organism>
<evidence type="ECO:0000256" key="1">
    <source>
        <dbReference type="SAM" id="MobiDB-lite"/>
    </source>
</evidence>
<evidence type="ECO:0000313" key="3">
    <source>
        <dbReference type="Proteomes" id="UP001501005"/>
    </source>
</evidence>
<gene>
    <name evidence="2" type="ORF">GCM10009549_50280</name>
</gene>
<protein>
    <recommendedName>
        <fullName evidence="4">Protein kinase domain-containing protein</fullName>
    </recommendedName>
</protein>
<accession>A0ABP4A0N8</accession>
<sequence>MDGRFQVVERPGSGGAGTVRRARDTVPHRDVALKDDDPASGLWSLGLLLHMSAEGVSPLRRATALAALAAVLDDPVPPPVRSGPLTPRAPGAAGAGPGRAAPEEHSGAGRTEAPGGRKDVSPPRGGEPPRGWTATGPKERGSRGPWGQRRRRWRAMAAAVPPATAPTPAAAGMPTLAALRPVR</sequence>
<dbReference type="Proteomes" id="UP001501005">
    <property type="component" value="Unassembled WGS sequence"/>
</dbReference>
<name>A0ABP4A0N8_9ACTN</name>
<feature type="region of interest" description="Disordered" evidence="1">
    <location>
        <begin position="74"/>
        <end position="183"/>
    </location>
</feature>
<feature type="region of interest" description="Disordered" evidence="1">
    <location>
        <begin position="1"/>
        <end position="20"/>
    </location>
</feature>
<evidence type="ECO:0000313" key="2">
    <source>
        <dbReference type="EMBL" id="GAA0927947.1"/>
    </source>
</evidence>
<feature type="compositionally biased region" description="Low complexity" evidence="1">
    <location>
        <begin position="155"/>
        <end position="183"/>
    </location>
</feature>
<dbReference type="EMBL" id="BAAAHG010000058">
    <property type="protein sequence ID" value="GAA0927947.1"/>
    <property type="molecule type" value="Genomic_DNA"/>
</dbReference>
<dbReference type="Gene3D" id="3.30.200.20">
    <property type="entry name" value="Phosphorylase Kinase, domain 1"/>
    <property type="match status" value="1"/>
</dbReference>
<reference evidence="3" key="1">
    <citation type="journal article" date="2019" name="Int. J. Syst. Evol. Microbiol.">
        <title>The Global Catalogue of Microorganisms (GCM) 10K type strain sequencing project: providing services to taxonomists for standard genome sequencing and annotation.</title>
        <authorList>
            <consortium name="The Broad Institute Genomics Platform"/>
            <consortium name="The Broad Institute Genome Sequencing Center for Infectious Disease"/>
            <person name="Wu L."/>
            <person name="Ma J."/>
        </authorList>
    </citation>
    <scope>NUCLEOTIDE SEQUENCE [LARGE SCALE GENOMIC DNA]</scope>
    <source>
        <strain evidence="3">JCM 10673</strain>
    </source>
</reference>
<evidence type="ECO:0008006" key="4">
    <source>
        <dbReference type="Google" id="ProtNLM"/>
    </source>
</evidence>
<keyword evidence="3" id="KW-1185">Reference proteome</keyword>
<proteinExistence type="predicted"/>